<evidence type="ECO:0000313" key="2">
    <source>
        <dbReference type="EMBL" id="SES06957.1"/>
    </source>
</evidence>
<evidence type="ECO:0000259" key="1">
    <source>
        <dbReference type="PROSITE" id="PS50035"/>
    </source>
</evidence>
<reference evidence="2 3" key="1">
    <citation type="submission" date="2016-10" db="EMBL/GenBank/DDBJ databases">
        <authorList>
            <person name="de Groot N.N."/>
        </authorList>
    </citation>
    <scope>NUCLEOTIDE SEQUENCE [LARGE SCALE GENOMIC DNA]</scope>
    <source>
        <strain evidence="2 3">CGMCC 1.7727</strain>
    </source>
</reference>
<sequence>MQDNTFITLKSISGDVVLSQGGYGFQSVIDDFEKASYINIVTYSIRPFEDSELLSIIKKIPYSVPVNIVLNIPKKSYNSPDAYKQVYWYLRTLERQKFNDLNVYFNFSNHAKLIMTSNKAYIGSQNFSDASSDKVELGIIVKGASDVERINKEIFETIRTNSIRYATSDYVIKMEEIQGIMAGVLENLRYDIFTIAGDPPYTPEIEIFDINHAHFPKEEWSKFKDLDESLFDIIDIISVEYEGVFNNNRAEFLKVELQTHLKTFISKVDKFAEYLYSWESRVFDRFYEVDDGDTDSTMNYVLGNLEEEKAGKFEHLNGEELLNNFDQIKPIIESILDLVEEIKYEMLKRTVYENQGQIED</sequence>
<dbReference type="CDD" id="cd00138">
    <property type="entry name" value="PLDc_SF"/>
    <property type="match status" value="1"/>
</dbReference>
<protein>
    <submittedName>
        <fullName evidence="2">PLD-like domain-containing protein</fullName>
    </submittedName>
</protein>
<dbReference type="Proteomes" id="UP000199687">
    <property type="component" value="Unassembled WGS sequence"/>
</dbReference>
<dbReference type="InterPro" id="IPR001736">
    <property type="entry name" value="PLipase_D/transphosphatidylase"/>
</dbReference>
<dbReference type="Gene3D" id="3.30.870.10">
    <property type="entry name" value="Endonuclease Chain A"/>
    <property type="match status" value="1"/>
</dbReference>
<dbReference type="OrthoDB" id="2608177at2"/>
<dbReference type="GO" id="GO:0003824">
    <property type="term" value="F:catalytic activity"/>
    <property type="evidence" value="ECO:0007669"/>
    <property type="project" value="InterPro"/>
</dbReference>
<dbReference type="STRING" id="531814.SAMN04487944_1177"/>
<gene>
    <name evidence="2" type="ORF">SAMN04487944_1177</name>
</gene>
<dbReference type="RefSeq" id="WP_089742633.1">
    <property type="nucleotide sequence ID" value="NZ_FOGL01000017.1"/>
</dbReference>
<feature type="domain" description="PLD phosphodiesterase" evidence="1">
    <location>
        <begin position="105"/>
        <end position="131"/>
    </location>
</feature>
<dbReference type="GO" id="GO:0006793">
    <property type="term" value="P:phosphorus metabolic process"/>
    <property type="evidence" value="ECO:0007669"/>
    <property type="project" value="UniProtKB-ARBA"/>
</dbReference>
<keyword evidence="3" id="KW-1185">Reference proteome</keyword>
<dbReference type="SMART" id="SM00155">
    <property type="entry name" value="PLDc"/>
    <property type="match status" value="1"/>
</dbReference>
<proteinExistence type="predicted"/>
<evidence type="ECO:0000313" key="3">
    <source>
        <dbReference type="Proteomes" id="UP000199687"/>
    </source>
</evidence>
<accession>A0A1H9UCR1</accession>
<dbReference type="PROSITE" id="PS50035">
    <property type="entry name" value="PLD"/>
    <property type="match status" value="1"/>
</dbReference>
<name>A0A1H9UCR1_9BACI</name>
<organism evidence="2 3">
    <name type="scientific">Gracilibacillus ureilyticus</name>
    <dbReference type="NCBI Taxonomy" id="531814"/>
    <lineage>
        <taxon>Bacteria</taxon>
        <taxon>Bacillati</taxon>
        <taxon>Bacillota</taxon>
        <taxon>Bacilli</taxon>
        <taxon>Bacillales</taxon>
        <taxon>Bacillaceae</taxon>
        <taxon>Gracilibacillus</taxon>
    </lineage>
</organism>
<dbReference type="AlphaFoldDB" id="A0A1H9UCR1"/>
<dbReference type="EMBL" id="FOGL01000017">
    <property type="protein sequence ID" value="SES06957.1"/>
    <property type="molecule type" value="Genomic_DNA"/>
</dbReference>
<dbReference type="SUPFAM" id="SSF56024">
    <property type="entry name" value="Phospholipase D/nuclease"/>
    <property type="match status" value="1"/>
</dbReference>